<proteinExistence type="predicted"/>
<keyword evidence="3 8" id="KW-0812">Transmembrane</keyword>
<feature type="transmembrane region" description="Helical" evidence="8">
    <location>
        <begin position="674"/>
        <end position="694"/>
    </location>
</feature>
<reference evidence="11 12" key="1">
    <citation type="submission" date="2019-01" db="EMBL/GenBank/DDBJ databases">
        <authorList>
            <person name="Brito A."/>
        </authorList>
    </citation>
    <scope>NUCLEOTIDE SEQUENCE [LARGE SCALE GENOMIC DNA]</scope>
    <source>
        <strain evidence="11">1</strain>
    </source>
</reference>
<dbReference type="SUPFAM" id="SSF52540">
    <property type="entry name" value="P-loop containing nucleoside triphosphate hydrolases"/>
    <property type="match status" value="1"/>
</dbReference>
<dbReference type="InterPro" id="IPR017871">
    <property type="entry name" value="ABC_transporter-like_CS"/>
</dbReference>
<keyword evidence="11" id="KW-0378">Hydrolase</keyword>
<dbReference type="RefSeq" id="WP_144869809.1">
    <property type="nucleotide sequence ID" value="NZ_LR213881.1"/>
</dbReference>
<dbReference type="InterPro" id="IPR013525">
    <property type="entry name" value="ABC2_TM"/>
</dbReference>
<evidence type="ECO:0000256" key="2">
    <source>
        <dbReference type="ARBA" id="ARBA00022448"/>
    </source>
</evidence>
<dbReference type="CDD" id="cd00060">
    <property type="entry name" value="FHA"/>
    <property type="match status" value="2"/>
</dbReference>
<evidence type="ECO:0000313" key="12">
    <source>
        <dbReference type="Proteomes" id="UP000320055"/>
    </source>
</evidence>
<keyword evidence="7 8" id="KW-0472">Membrane</keyword>
<evidence type="ECO:0000256" key="5">
    <source>
        <dbReference type="ARBA" id="ARBA00022840"/>
    </source>
</evidence>
<evidence type="ECO:0000259" key="10">
    <source>
        <dbReference type="PROSITE" id="PS50893"/>
    </source>
</evidence>
<evidence type="ECO:0000256" key="1">
    <source>
        <dbReference type="ARBA" id="ARBA00004141"/>
    </source>
</evidence>
<evidence type="ECO:0000256" key="7">
    <source>
        <dbReference type="ARBA" id="ARBA00023136"/>
    </source>
</evidence>
<dbReference type="Pfam" id="PF00005">
    <property type="entry name" value="ABC_tran"/>
    <property type="match status" value="1"/>
</dbReference>
<dbReference type="OrthoDB" id="151099at2"/>
<dbReference type="InterPro" id="IPR050352">
    <property type="entry name" value="ABCG_transporters"/>
</dbReference>
<keyword evidence="5" id="KW-0067">ATP-binding</keyword>
<dbReference type="GO" id="GO:0005524">
    <property type="term" value="F:ATP binding"/>
    <property type="evidence" value="ECO:0007669"/>
    <property type="project" value="UniProtKB-KW"/>
</dbReference>
<feature type="transmembrane region" description="Helical" evidence="8">
    <location>
        <begin position="591"/>
        <end position="608"/>
    </location>
</feature>
<dbReference type="InterPro" id="IPR008984">
    <property type="entry name" value="SMAD_FHA_dom_sf"/>
</dbReference>
<dbReference type="SMART" id="SM00382">
    <property type="entry name" value="AAA"/>
    <property type="match status" value="1"/>
</dbReference>
<feature type="transmembrane region" description="Helical" evidence="8">
    <location>
        <begin position="640"/>
        <end position="662"/>
    </location>
</feature>
<feature type="domain" description="FHA" evidence="9">
    <location>
        <begin position="145"/>
        <end position="198"/>
    </location>
</feature>
<keyword evidence="12" id="KW-1185">Reference proteome</keyword>
<dbReference type="SUPFAM" id="SSF49879">
    <property type="entry name" value="SMAD/FHA domain"/>
    <property type="match status" value="2"/>
</dbReference>
<gene>
    <name evidence="11" type="ORF">H1P_1280009</name>
</gene>
<dbReference type="PANTHER" id="PTHR48041">
    <property type="entry name" value="ABC TRANSPORTER G FAMILY MEMBER 28"/>
    <property type="match status" value="1"/>
</dbReference>
<feature type="transmembrane region" description="Helical" evidence="8">
    <location>
        <begin position="706"/>
        <end position="725"/>
    </location>
</feature>
<dbReference type="GO" id="GO:0140359">
    <property type="term" value="F:ABC-type transporter activity"/>
    <property type="evidence" value="ECO:0007669"/>
    <property type="project" value="InterPro"/>
</dbReference>
<dbReference type="InterPro" id="IPR003439">
    <property type="entry name" value="ABC_transporter-like_ATP-bd"/>
</dbReference>
<feature type="domain" description="FHA" evidence="9">
    <location>
        <begin position="35"/>
        <end position="91"/>
    </location>
</feature>
<dbReference type="EC" id="3.6.3.44" evidence="11"/>
<dbReference type="InterPro" id="IPR027417">
    <property type="entry name" value="P-loop_NTPase"/>
</dbReference>
<feature type="transmembrane region" description="Helical" evidence="8">
    <location>
        <begin position="551"/>
        <end position="571"/>
    </location>
</feature>
<dbReference type="PROSITE" id="PS50006">
    <property type="entry name" value="FHA_DOMAIN"/>
    <property type="match status" value="2"/>
</dbReference>
<dbReference type="Pfam" id="PF00498">
    <property type="entry name" value="FHA"/>
    <property type="match status" value="2"/>
</dbReference>
<feature type="domain" description="ABC transporter" evidence="10">
    <location>
        <begin position="235"/>
        <end position="470"/>
    </location>
</feature>
<evidence type="ECO:0000256" key="6">
    <source>
        <dbReference type="ARBA" id="ARBA00022989"/>
    </source>
</evidence>
<dbReference type="Gene3D" id="3.40.50.300">
    <property type="entry name" value="P-loop containing nucleotide triphosphate hydrolases"/>
    <property type="match status" value="1"/>
</dbReference>
<dbReference type="InterPro" id="IPR000253">
    <property type="entry name" value="FHA_dom"/>
</dbReference>
<dbReference type="Proteomes" id="UP000320055">
    <property type="component" value="Unassembled WGS sequence"/>
</dbReference>
<dbReference type="EMBL" id="CAACVJ010000033">
    <property type="protein sequence ID" value="VEP11954.1"/>
    <property type="molecule type" value="Genomic_DNA"/>
</dbReference>
<dbReference type="Gene3D" id="2.60.200.20">
    <property type="match status" value="2"/>
</dbReference>
<keyword evidence="6 8" id="KW-1133">Transmembrane helix</keyword>
<accession>A0A563VKI4</accession>
<dbReference type="PANTHER" id="PTHR48041:SF139">
    <property type="entry name" value="PROTEIN SCARLET"/>
    <property type="match status" value="1"/>
</dbReference>
<feature type="transmembrane region" description="Helical" evidence="8">
    <location>
        <begin position="779"/>
        <end position="799"/>
    </location>
</feature>
<name>A0A563VKI4_9CYAN</name>
<dbReference type="PROSITE" id="PS00211">
    <property type="entry name" value="ABC_TRANSPORTER_1"/>
    <property type="match status" value="1"/>
</dbReference>
<dbReference type="SMART" id="SM00240">
    <property type="entry name" value="FHA"/>
    <property type="match status" value="2"/>
</dbReference>
<dbReference type="GO" id="GO:0016020">
    <property type="term" value="C:membrane"/>
    <property type="evidence" value="ECO:0007669"/>
    <property type="project" value="UniProtKB-SubCell"/>
</dbReference>
<keyword evidence="2" id="KW-0813">Transport</keyword>
<dbReference type="InterPro" id="IPR003593">
    <property type="entry name" value="AAA+_ATPase"/>
</dbReference>
<evidence type="ECO:0000256" key="3">
    <source>
        <dbReference type="ARBA" id="ARBA00022692"/>
    </source>
</evidence>
<evidence type="ECO:0000256" key="4">
    <source>
        <dbReference type="ARBA" id="ARBA00022741"/>
    </source>
</evidence>
<comment type="subcellular location">
    <subcellularLocation>
        <location evidence="1">Membrane</location>
        <topology evidence="1">Multi-pass membrane protein</topology>
    </subcellularLocation>
</comment>
<dbReference type="GO" id="GO:0016887">
    <property type="term" value="F:ATP hydrolysis activity"/>
    <property type="evidence" value="ECO:0007669"/>
    <property type="project" value="InterPro"/>
</dbReference>
<dbReference type="PROSITE" id="PS50893">
    <property type="entry name" value="ABC_TRANSPORTER_2"/>
    <property type="match status" value="1"/>
</dbReference>
<dbReference type="Pfam" id="PF01061">
    <property type="entry name" value="ABC2_membrane"/>
    <property type="match status" value="1"/>
</dbReference>
<evidence type="ECO:0000259" key="9">
    <source>
        <dbReference type="PROSITE" id="PS50006"/>
    </source>
</evidence>
<organism evidence="11 12">
    <name type="scientific">Hyella patelloides LEGE 07179</name>
    <dbReference type="NCBI Taxonomy" id="945734"/>
    <lineage>
        <taxon>Bacteria</taxon>
        <taxon>Bacillati</taxon>
        <taxon>Cyanobacteriota</taxon>
        <taxon>Cyanophyceae</taxon>
        <taxon>Pleurocapsales</taxon>
        <taxon>Hyellaceae</taxon>
        <taxon>Hyella</taxon>
    </lineage>
</organism>
<sequence length="806" mass="90282">MTHSFSEQTVVSTNPFIELNNQGKITRFELTQKIHCLGRDPSWSNTAVPNNWNVISRRQAVIQKEGEDYRIYDGDRKKPSGNGIFIDHSRINLTQGYLLKNGAQLYIGQDPHYQITLTYVNQKSRSFATPSKRRLDLSGLQHWPVELGRSPHPSNYSSMQLDAPTVSRLHATIYPDNKGGHILQDNSTNGTFVNGKRVEKRHQLNRDDAIQIGPYSIIYTGKALELNNSANNIRLDAHKLCLRVRDKQNKEKTILNNLSLVIEPGQLVALVGGSGAGKSTLMKSLLRIAPLSSGVVYLNGDDLRQNWAMYRSQLGYVPQDDIIHRKLTVEEVLTYACKLRLPPDTDIQKEVINTLEQIKLSHVRHTLVSNLSGGQRKRVSIGVELLADPKLFFLDEPTSGLDPGLDKEMMQLLREQADRGRTIILVTHATGNIEVCDRIAFLGLGGNLCYFGPPREALSFFRMPETDFKYFADIYIELNQGTTTEEISHQVDIWSNRYRNSPQYTSYIRSTLSPGKQDQQSTDTTVKTGISPFKQLALLSQRYWKLVNRDFSSLIIALISGPITMVLTALSLGDEDPLALVENPDVTQASLALRLLFIFSCIAIWIGLSNSIQEIAKESAIYFRERLLNLGLIPYIGSKLFIRAWIALGQTLLMAIAVILVFKSPESDLIPWSLGFAITTFLTLVASTSLSLMISAWVDNANKGNSLLPLVMIPQIILSGVLFHLEGWSSKLSWLMLSRWSVGAYSAIADVNAMAPSVPNLEKIFEPSDVYSATWDNLALNWGILLAHTLAYLIVTLIVQKRKDIF</sequence>
<protein>
    <submittedName>
        <fullName evidence="11">FHA modulated ABC efflux pump with fused ATPase and integral membrane subunits</fullName>
        <ecNumber evidence="11">3.6.3.44</ecNumber>
    </submittedName>
</protein>
<dbReference type="AlphaFoldDB" id="A0A563VKI4"/>
<evidence type="ECO:0000313" key="11">
    <source>
        <dbReference type="EMBL" id="VEP11954.1"/>
    </source>
</evidence>
<keyword evidence="4" id="KW-0547">Nucleotide-binding</keyword>
<evidence type="ECO:0000256" key="8">
    <source>
        <dbReference type="SAM" id="Phobius"/>
    </source>
</evidence>